<feature type="chain" id="PRO_5025619364" description="Secreted protein" evidence="2">
    <location>
        <begin position="23"/>
        <end position="76"/>
    </location>
</feature>
<evidence type="ECO:0000256" key="2">
    <source>
        <dbReference type="SAM" id="SignalP"/>
    </source>
</evidence>
<accession>A0A6B9V7U8</accession>
<keyword evidence="1" id="KW-0472">Membrane</keyword>
<sequence>MHRSGVRVICVLLMARVRVVHAYASMPFHTRHVFALSMRSRRCLFFKTPFFVLSFHFCMFPFCPLSYSCPMRPENT</sequence>
<evidence type="ECO:0008006" key="5">
    <source>
        <dbReference type="Google" id="ProtNLM"/>
    </source>
</evidence>
<dbReference type="Proteomes" id="UP000464620">
    <property type="component" value="Chromosome B09"/>
</dbReference>
<name>A0A6B9V7U8_ARAHY</name>
<proteinExistence type="predicted"/>
<evidence type="ECO:0000313" key="4">
    <source>
        <dbReference type="Proteomes" id="UP000464620"/>
    </source>
</evidence>
<gene>
    <name evidence="3" type="ORF">DS421_19g653330</name>
</gene>
<reference evidence="3 4" key="1">
    <citation type="submission" date="2020-01" db="EMBL/GenBank/DDBJ databases">
        <title>Genome sequence of Arachis hypogaea, cultivar Shitouqi.</title>
        <authorList>
            <person name="Zhuang W."/>
            <person name="Chen H."/>
            <person name="Varshney R."/>
            <person name="Wang D."/>
            <person name="Ming R."/>
        </authorList>
    </citation>
    <scope>NUCLEOTIDE SEQUENCE [LARGE SCALE GENOMIC DNA]</scope>
    <source>
        <tissue evidence="3">Young leaf</tissue>
    </source>
</reference>
<protein>
    <recommendedName>
        <fullName evidence="5">Secreted protein</fullName>
    </recommendedName>
</protein>
<keyword evidence="2" id="KW-0732">Signal</keyword>
<feature type="transmembrane region" description="Helical" evidence="1">
    <location>
        <begin position="44"/>
        <end position="67"/>
    </location>
</feature>
<organism evidence="3 4">
    <name type="scientific">Arachis hypogaea</name>
    <name type="common">Peanut</name>
    <dbReference type="NCBI Taxonomy" id="3818"/>
    <lineage>
        <taxon>Eukaryota</taxon>
        <taxon>Viridiplantae</taxon>
        <taxon>Streptophyta</taxon>
        <taxon>Embryophyta</taxon>
        <taxon>Tracheophyta</taxon>
        <taxon>Spermatophyta</taxon>
        <taxon>Magnoliopsida</taxon>
        <taxon>eudicotyledons</taxon>
        <taxon>Gunneridae</taxon>
        <taxon>Pentapetalae</taxon>
        <taxon>rosids</taxon>
        <taxon>fabids</taxon>
        <taxon>Fabales</taxon>
        <taxon>Fabaceae</taxon>
        <taxon>Papilionoideae</taxon>
        <taxon>50 kb inversion clade</taxon>
        <taxon>dalbergioids sensu lato</taxon>
        <taxon>Dalbergieae</taxon>
        <taxon>Pterocarpus clade</taxon>
        <taxon>Arachis</taxon>
    </lineage>
</organism>
<feature type="signal peptide" evidence="2">
    <location>
        <begin position="1"/>
        <end position="22"/>
    </location>
</feature>
<dbReference type="EMBL" id="CP031001">
    <property type="protein sequence ID" value="QHN77510.1"/>
    <property type="molecule type" value="Genomic_DNA"/>
</dbReference>
<keyword evidence="1" id="KW-1133">Transmembrane helix</keyword>
<evidence type="ECO:0000313" key="3">
    <source>
        <dbReference type="EMBL" id="QHN77510.1"/>
    </source>
</evidence>
<keyword evidence="1" id="KW-0812">Transmembrane</keyword>
<dbReference type="AlphaFoldDB" id="A0A6B9V7U8"/>
<evidence type="ECO:0000256" key="1">
    <source>
        <dbReference type="SAM" id="Phobius"/>
    </source>
</evidence>